<dbReference type="PROSITE" id="PS50110">
    <property type="entry name" value="RESPONSE_REGULATORY"/>
    <property type="match status" value="1"/>
</dbReference>
<dbReference type="Gene3D" id="3.40.50.2300">
    <property type="match status" value="1"/>
</dbReference>
<reference evidence="3 4" key="1">
    <citation type="submission" date="2018-11" db="EMBL/GenBank/DDBJ databases">
        <title>Gordonia insulae sp. nov., isolated from an island soil.</title>
        <authorList>
            <person name="Kim Y.S."/>
            <person name="Kim S.B."/>
        </authorList>
    </citation>
    <scope>NUCLEOTIDE SEQUENCE [LARGE SCALE GENOMIC DNA]</scope>
    <source>
        <strain evidence="3 4">MMS17-SY073</strain>
    </source>
</reference>
<evidence type="ECO:0000259" key="2">
    <source>
        <dbReference type="PROSITE" id="PS50110"/>
    </source>
</evidence>
<feature type="domain" description="Response regulatory" evidence="2">
    <location>
        <begin position="16"/>
        <end position="135"/>
    </location>
</feature>
<accession>A0A3G8JQJ4</accession>
<gene>
    <name evidence="3" type="ORF">D7316_03323</name>
</gene>
<proteinExistence type="predicted"/>
<evidence type="ECO:0000313" key="3">
    <source>
        <dbReference type="EMBL" id="AZG46722.1"/>
    </source>
</evidence>
<dbReference type="AlphaFoldDB" id="A0A3G8JQJ4"/>
<sequence>MLDVTDPQTQPVSALRVLVYSDHSDTRAAVIGALGRRPDADLPELSFIEVATAPMVFAQLDAGVIDVVILDGEATPAGGMGLAKQMKDEIDPCPPILVLLGRADDRWLADWSRADATATLPVDPIALSTTVVDLLRSTEL</sequence>
<organism evidence="3 4">
    <name type="scientific">Gordonia insulae</name>
    <dbReference type="NCBI Taxonomy" id="2420509"/>
    <lineage>
        <taxon>Bacteria</taxon>
        <taxon>Bacillati</taxon>
        <taxon>Actinomycetota</taxon>
        <taxon>Actinomycetes</taxon>
        <taxon>Mycobacteriales</taxon>
        <taxon>Gordoniaceae</taxon>
        <taxon>Gordonia</taxon>
    </lineage>
</organism>
<evidence type="ECO:0000313" key="4">
    <source>
        <dbReference type="Proteomes" id="UP000271469"/>
    </source>
</evidence>
<keyword evidence="4" id="KW-1185">Reference proteome</keyword>
<protein>
    <submittedName>
        <fullName evidence="3">Putative response regulatory protein</fullName>
    </submittedName>
</protein>
<evidence type="ECO:0000256" key="1">
    <source>
        <dbReference type="PROSITE-ProRule" id="PRU00169"/>
    </source>
</evidence>
<dbReference type="InterPro" id="IPR011006">
    <property type="entry name" value="CheY-like_superfamily"/>
</dbReference>
<keyword evidence="1" id="KW-0597">Phosphoprotein</keyword>
<dbReference type="InterPro" id="IPR001789">
    <property type="entry name" value="Sig_transdc_resp-reg_receiver"/>
</dbReference>
<dbReference type="GO" id="GO:0000160">
    <property type="term" value="P:phosphorelay signal transduction system"/>
    <property type="evidence" value="ECO:0007669"/>
    <property type="project" value="InterPro"/>
</dbReference>
<feature type="modified residue" description="4-aspartylphosphate" evidence="1">
    <location>
        <position position="71"/>
    </location>
</feature>
<dbReference type="KEGG" id="gom:D7316_03323"/>
<dbReference type="Proteomes" id="UP000271469">
    <property type="component" value="Chromosome"/>
</dbReference>
<dbReference type="EMBL" id="CP033972">
    <property type="protein sequence ID" value="AZG46722.1"/>
    <property type="molecule type" value="Genomic_DNA"/>
</dbReference>
<name>A0A3G8JQJ4_9ACTN</name>
<dbReference type="SUPFAM" id="SSF52172">
    <property type="entry name" value="CheY-like"/>
    <property type="match status" value="1"/>
</dbReference>